<gene>
    <name evidence="13" type="ORF">B1812_08620</name>
</gene>
<comment type="subcellular location">
    <subcellularLocation>
        <location evidence="2">Membrane</location>
        <topology evidence="2">Multi-pass membrane protein</topology>
    </subcellularLocation>
</comment>
<evidence type="ECO:0000256" key="5">
    <source>
        <dbReference type="ARBA" id="ARBA00022679"/>
    </source>
</evidence>
<dbReference type="Gene3D" id="1.10.287.130">
    <property type="match status" value="1"/>
</dbReference>
<dbReference type="STRING" id="655015.B1812_08620"/>
<evidence type="ECO:0000256" key="10">
    <source>
        <dbReference type="ARBA" id="ARBA00023136"/>
    </source>
</evidence>
<dbReference type="Pfam" id="PF02518">
    <property type="entry name" value="HATPase_c"/>
    <property type="match status" value="1"/>
</dbReference>
<dbReference type="SUPFAM" id="SSF47384">
    <property type="entry name" value="Homodimeric domain of signal transducing histidine kinase"/>
    <property type="match status" value="1"/>
</dbReference>
<evidence type="ECO:0000313" key="14">
    <source>
        <dbReference type="Proteomes" id="UP000193978"/>
    </source>
</evidence>
<dbReference type="AlphaFoldDB" id="A0A1W6MU46"/>
<dbReference type="GO" id="GO:0000155">
    <property type="term" value="F:phosphorelay sensor kinase activity"/>
    <property type="evidence" value="ECO:0007669"/>
    <property type="project" value="InterPro"/>
</dbReference>
<dbReference type="InterPro" id="IPR036097">
    <property type="entry name" value="HisK_dim/P_sf"/>
</dbReference>
<reference evidence="13 14" key="1">
    <citation type="submission" date="2017-02" db="EMBL/GenBank/DDBJ databases">
        <authorList>
            <person name="Peterson S.W."/>
        </authorList>
    </citation>
    <scope>NUCLEOTIDE SEQUENCE [LARGE SCALE GENOMIC DNA]</scope>
    <source>
        <strain evidence="13 14">S285</strain>
    </source>
</reference>
<evidence type="ECO:0000256" key="11">
    <source>
        <dbReference type="SAM" id="MobiDB-lite"/>
    </source>
</evidence>
<proteinExistence type="predicted"/>
<accession>A0A1W6MU46</accession>
<dbReference type="Gene3D" id="3.30.565.10">
    <property type="entry name" value="Histidine kinase-like ATPase, C-terminal domain"/>
    <property type="match status" value="1"/>
</dbReference>
<feature type="domain" description="Histidine kinase" evidence="12">
    <location>
        <begin position="265"/>
        <end position="469"/>
    </location>
</feature>
<protein>
    <recommendedName>
        <fullName evidence="3">histidine kinase</fullName>
        <ecNumber evidence="3">2.7.13.3</ecNumber>
    </recommendedName>
</protein>
<keyword evidence="10" id="KW-0472">Membrane</keyword>
<keyword evidence="9" id="KW-0902">Two-component regulatory system</keyword>
<sequence length="509" mass="56056">MRRNPSLSARLGSMLLLVLLLGSVPTWGYFIWSGFYRVTSGGEFRFSELSYPHLLSMVQKSILLGQDGAWRFEPIPELKQRLARDRDLNISVWDADKCEELPGFLPDFTGFSILKILPPPICGRPIEVRAANLQIRNDSGALFSAMAMRRKTDMGPVIILVWGGEYRSDDLVYLFLDWFSSMPGGWPSLPIFALAATTSWFLLHRGLSPLRELVARLDGIDLDSSNALLPEENVPVEVVPLVSALNGALARLDAGIAQQKRFVANAAHELRTPIAALRARLDNPRDEDLRKDMRRGLRQLQAISEQLLASARIAARGAATEEGGEKVDLTEVVRDKAADYAPLAVENGRQIEFEGSFAPVRIRGTRQAVGSVVTNLIDNALRAEPLGGAVVLRLSADATLEVVDHGEGVAPEDRALVFEPFWRKRDAYDGAGLGLSITKELVEKHDGRIWIEETPGGGATFKVSFPLEGEEEADKSAARHAARGSSGEQRQNFKLQEKSGEASRRGDRQ</sequence>
<dbReference type="InterPro" id="IPR050428">
    <property type="entry name" value="TCS_sensor_his_kinase"/>
</dbReference>
<dbReference type="GO" id="GO:0005886">
    <property type="term" value="C:plasma membrane"/>
    <property type="evidence" value="ECO:0007669"/>
    <property type="project" value="TreeGrafter"/>
</dbReference>
<keyword evidence="14" id="KW-1185">Reference proteome</keyword>
<dbReference type="InterPro" id="IPR003594">
    <property type="entry name" value="HATPase_dom"/>
</dbReference>
<keyword evidence="4" id="KW-0597">Phosphoprotein</keyword>
<dbReference type="PANTHER" id="PTHR45436:SF15">
    <property type="entry name" value="SENSOR HISTIDINE KINASE CUSS"/>
    <property type="match status" value="1"/>
</dbReference>
<dbReference type="SMART" id="SM00388">
    <property type="entry name" value="HisKA"/>
    <property type="match status" value="1"/>
</dbReference>
<evidence type="ECO:0000256" key="4">
    <source>
        <dbReference type="ARBA" id="ARBA00022553"/>
    </source>
</evidence>
<dbReference type="EMBL" id="CP019948">
    <property type="protein sequence ID" value="ARN81133.1"/>
    <property type="molecule type" value="Genomic_DNA"/>
</dbReference>
<keyword evidence="6" id="KW-0812">Transmembrane</keyword>
<dbReference type="InterPro" id="IPR005467">
    <property type="entry name" value="His_kinase_dom"/>
</dbReference>
<evidence type="ECO:0000256" key="6">
    <source>
        <dbReference type="ARBA" id="ARBA00022692"/>
    </source>
</evidence>
<dbReference type="SUPFAM" id="SSF55874">
    <property type="entry name" value="ATPase domain of HSP90 chaperone/DNA topoisomerase II/histidine kinase"/>
    <property type="match status" value="1"/>
</dbReference>
<evidence type="ECO:0000256" key="8">
    <source>
        <dbReference type="ARBA" id="ARBA00022989"/>
    </source>
</evidence>
<evidence type="ECO:0000256" key="3">
    <source>
        <dbReference type="ARBA" id="ARBA00012438"/>
    </source>
</evidence>
<name>A0A1W6MU46_9HYPH</name>
<evidence type="ECO:0000256" key="2">
    <source>
        <dbReference type="ARBA" id="ARBA00004141"/>
    </source>
</evidence>
<evidence type="ECO:0000259" key="12">
    <source>
        <dbReference type="PROSITE" id="PS50109"/>
    </source>
</evidence>
<dbReference type="SMART" id="SM00387">
    <property type="entry name" value="HATPase_c"/>
    <property type="match status" value="1"/>
</dbReference>
<evidence type="ECO:0000256" key="7">
    <source>
        <dbReference type="ARBA" id="ARBA00022777"/>
    </source>
</evidence>
<dbReference type="CDD" id="cd00075">
    <property type="entry name" value="HATPase"/>
    <property type="match status" value="1"/>
</dbReference>
<dbReference type="InterPro" id="IPR003661">
    <property type="entry name" value="HisK_dim/P_dom"/>
</dbReference>
<keyword evidence="8" id="KW-1133">Transmembrane helix</keyword>
<keyword evidence="5" id="KW-0808">Transferase</keyword>
<evidence type="ECO:0000256" key="9">
    <source>
        <dbReference type="ARBA" id="ARBA00023012"/>
    </source>
</evidence>
<evidence type="ECO:0000313" key="13">
    <source>
        <dbReference type="EMBL" id="ARN81133.1"/>
    </source>
</evidence>
<dbReference type="Pfam" id="PF00512">
    <property type="entry name" value="HisKA"/>
    <property type="match status" value="1"/>
</dbReference>
<dbReference type="InterPro" id="IPR036890">
    <property type="entry name" value="HATPase_C_sf"/>
</dbReference>
<dbReference type="PANTHER" id="PTHR45436">
    <property type="entry name" value="SENSOR HISTIDINE KINASE YKOH"/>
    <property type="match status" value="1"/>
</dbReference>
<feature type="compositionally biased region" description="Basic and acidic residues" evidence="11">
    <location>
        <begin position="495"/>
        <end position="509"/>
    </location>
</feature>
<comment type="catalytic activity">
    <reaction evidence="1">
        <text>ATP + protein L-histidine = ADP + protein N-phospho-L-histidine.</text>
        <dbReference type="EC" id="2.7.13.3"/>
    </reaction>
</comment>
<dbReference type="CDD" id="cd00082">
    <property type="entry name" value="HisKA"/>
    <property type="match status" value="1"/>
</dbReference>
<organism evidence="13 14">
    <name type="scientific">Methylocystis bryophila</name>
    <dbReference type="NCBI Taxonomy" id="655015"/>
    <lineage>
        <taxon>Bacteria</taxon>
        <taxon>Pseudomonadati</taxon>
        <taxon>Pseudomonadota</taxon>
        <taxon>Alphaproteobacteria</taxon>
        <taxon>Hyphomicrobiales</taxon>
        <taxon>Methylocystaceae</taxon>
        <taxon>Methylocystis</taxon>
    </lineage>
</organism>
<feature type="region of interest" description="Disordered" evidence="11">
    <location>
        <begin position="468"/>
        <end position="509"/>
    </location>
</feature>
<evidence type="ECO:0000256" key="1">
    <source>
        <dbReference type="ARBA" id="ARBA00000085"/>
    </source>
</evidence>
<dbReference type="PROSITE" id="PS50109">
    <property type="entry name" value="HIS_KIN"/>
    <property type="match status" value="1"/>
</dbReference>
<dbReference type="EC" id="2.7.13.3" evidence="3"/>
<dbReference type="Proteomes" id="UP000193978">
    <property type="component" value="Chromosome"/>
</dbReference>
<dbReference type="PRINTS" id="PR00344">
    <property type="entry name" value="BCTRLSENSOR"/>
</dbReference>
<keyword evidence="7" id="KW-0418">Kinase</keyword>
<dbReference type="InterPro" id="IPR004358">
    <property type="entry name" value="Sig_transdc_His_kin-like_C"/>
</dbReference>
<dbReference type="KEGG" id="mbry:B1812_08620"/>